<protein>
    <recommendedName>
        <fullName evidence="14">Peroxidase</fullName>
        <ecNumber evidence="14">1.11.1.-</ecNumber>
    </recommendedName>
</protein>
<evidence type="ECO:0000256" key="1">
    <source>
        <dbReference type="ARBA" id="ARBA00006089"/>
    </source>
</evidence>
<dbReference type="GO" id="GO:0020037">
    <property type="term" value="F:heme binding"/>
    <property type="evidence" value="ECO:0007669"/>
    <property type="project" value="UniProtKB-UniRule"/>
</dbReference>
<feature type="binding site" evidence="11">
    <location>
        <position position="218"/>
    </location>
    <ligand>
        <name>Ca(2+)</name>
        <dbReference type="ChEBI" id="CHEBI:29108"/>
        <label>2</label>
    </ligand>
</feature>
<evidence type="ECO:0000256" key="8">
    <source>
        <dbReference type="ARBA" id="ARBA00023157"/>
    </source>
</evidence>
<proteinExistence type="inferred from homology"/>
<evidence type="ECO:0000256" key="15">
    <source>
        <dbReference type="SAM" id="Phobius"/>
    </source>
</evidence>
<dbReference type="Pfam" id="PF00141">
    <property type="entry name" value="peroxidase"/>
    <property type="match status" value="1"/>
</dbReference>
<feature type="transmembrane region" description="Helical" evidence="15">
    <location>
        <begin position="7"/>
        <end position="29"/>
    </location>
</feature>
<dbReference type="PANTHER" id="PTHR31356:SF66">
    <property type="entry name" value="CATALASE-PEROXIDASE"/>
    <property type="match status" value="1"/>
</dbReference>
<feature type="binding site" evidence="11">
    <location>
        <position position="71"/>
    </location>
    <ligand>
        <name>Ca(2+)</name>
        <dbReference type="ChEBI" id="CHEBI:29108"/>
        <label>1</label>
    </ligand>
</feature>
<dbReference type="GO" id="GO:0042744">
    <property type="term" value="P:hydrogen peroxide catabolic process"/>
    <property type="evidence" value="ECO:0007669"/>
    <property type="project" value="TreeGrafter"/>
</dbReference>
<evidence type="ECO:0000256" key="4">
    <source>
        <dbReference type="ARBA" id="ARBA00022723"/>
    </source>
</evidence>
<sequence length="359" mass="38464">MRESSKLQYTTLIICVIRLCSTFCSAFVISNSLNATCLSWFGVLDDIQTNMFGGGTCNDLARAAIRLTFHDGIGRSMALSNSGEFGGEGADGSIITFSRTELSYPANKGLELIVDALGHFADAHGVSYGDIIQFAGAVATSNCPGAPRLPFHAGRPNAIAPSPPDLVPSPSDSVEMILARMSDAGLTTEDTIALLAAHSVGKQRTLDLNITGMPFDTTPDAFDTQFYLDTSLRGTVMPGPGRSDFEVKSPSKDEFRIASDAAFARHPLTACVWQSFVVNQSRLQGSFSQAMIKLANAGHSNLIDCSIAIPPSRSWSRLPVYPPGKSRSDIDHSCSTTAFPDIPSDWVPVAHHIPFSRLM</sequence>
<feature type="binding site" evidence="11">
    <location>
        <position position="89"/>
    </location>
    <ligand>
        <name>Ca(2+)</name>
        <dbReference type="ChEBI" id="CHEBI:29108"/>
        <label>1</label>
    </ligand>
</feature>
<feature type="binding site" evidence="11">
    <location>
        <position position="223"/>
    </location>
    <ligand>
        <name>Ca(2+)</name>
        <dbReference type="ChEBI" id="CHEBI:29108"/>
        <label>2</label>
    </ligand>
</feature>
<evidence type="ECO:0000313" key="17">
    <source>
        <dbReference type="EMBL" id="EMD39914.1"/>
    </source>
</evidence>
<dbReference type="InterPro" id="IPR044831">
    <property type="entry name" value="Ccp1-like"/>
</dbReference>
<feature type="disulfide bond" evidence="13">
    <location>
        <begin position="37"/>
        <end position="305"/>
    </location>
</feature>
<evidence type="ECO:0000256" key="11">
    <source>
        <dbReference type="PIRSR" id="PIRSR601621-2"/>
    </source>
</evidence>
<dbReference type="Gene3D" id="1.10.520.10">
    <property type="match status" value="1"/>
</dbReference>
<dbReference type="HOGENOM" id="CLU_041038_0_1_1"/>
<dbReference type="PROSITE" id="PS50873">
    <property type="entry name" value="PEROXIDASE_4"/>
    <property type="match status" value="1"/>
</dbReference>
<comment type="cofactor">
    <cofactor evidence="11">
        <name>heme b</name>
        <dbReference type="ChEBI" id="CHEBI:60344"/>
    </cofactor>
    <text evidence="11">Binds 1 heme b (iron(II)-protoporphyrin IX) group per subunit.</text>
</comment>
<dbReference type="InterPro" id="IPR001621">
    <property type="entry name" value="Ligninase"/>
</dbReference>
<name>M2PTB7_CERS8</name>
<keyword evidence="5" id="KW-0732">Signal</keyword>
<feature type="site" description="Transition state stabilizer" evidence="12">
    <location>
        <position position="66"/>
    </location>
</feature>
<evidence type="ECO:0000256" key="14">
    <source>
        <dbReference type="RuleBase" id="RU363051"/>
    </source>
</evidence>
<organism evidence="17 18">
    <name type="scientific">Ceriporiopsis subvermispora (strain B)</name>
    <name type="common">White-rot fungus</name>
    <name type="synonym">Gelatoporia subvermispora</name>
    <dbReference type="NCBI Taxonomy" id="914234"/>
    <lineage>
        <taxon>Eukaryota</taxon>
        <taxon>Fungi</taxon>
        <taxon>Dikarya</taxon>
        <taxon>Basidiomycota</taxon>
        <taxon>Agaricomycotina</taxon>
        <taxon>Agaricomycetes</taxon>
        <taxon>Polyporales</taxon>
        <taxon>Gelatoporiaceae</taxon>
        <taxon>Gelatoporia</taxon>
    </lineage>
</organism>
<keyword evidence="4 11" id="KW-0479">Metal-binding</keyword>
<dbReference type="GO" id="GO:0004601">
    <property type="term" value="F:peroxidase activity"/>
    <property type="evidence" value="ECO:0007669"/>
    <property type="project" value="UniProtKB-KW"/>
</dbReference>
<keyword evidence="9" id="KW-0325">Glycoprotein</keyword>
<dbReference type="AlphaFoldDB" id="M2PTB7"/>
<evidence type="ECO:0000256" key="6">
    <source>
        <dbReference type="ARBA" id="ARBA00023002"/>
    </source>
</evidence>
<dbReference type="Pfam" id="PF11895">
    <property type="entry name" value="Peroxidase_ext"/>
    <property type="match status" value="1"/>
</dbReference>
<keyword evidence="6 14" id="KW-0560">Oxidoreductase</keyword>
<keyword evidence="18" id="KW-1185">Reference proteome</keyword>
<feature type="domain" description="Plant heme peroxidase family profile" evidence="16">
    <location>
        <begin position="60"/>
        <end position="338"/>
    </location>
</feature>
<accession>M2PTB7</accession>
<dbReference type="PROSITE" id="PS00435">
    <property type="entry name" value="PEROXIDASE_1"/>
    <property type="match status" value="1"/>
</dbReference>
<evidence type="ECO:0000256" key="13">
    <source>
        <dbReference type="PIRSR" id="PIRSR601621-4"/>
    </source>
</evidence>
<keyword evidence="15" id="KW-0472">Membrane</keyword>
<gene>
    <name evidence="17" type="primary">GP</name>
    <name evidence="17" type="ORF">CERSUDRAFT_112162</name>
</gene>
<dbReference type="OrthoDB" id="2113341at2759"/>
<keyword evidence="8 13" id="KW-1015">Disulfide bond</keyword>
<dbReference type="InterPro" id="IPR010255">
    <property type="entry name" value="Haem_peroxidase_sf"/>
</dbReference>
<evidence type="ECO:0000256" key="9">
    <source>
        <dbReference type="ARBA" id="ARBA00023180"/>
    </source>
</evidence>
<evidence type="ECO:0000256" key="7">
    <source>
        <dbReference type="ARBA" id="ARBA00023004"/>
    </source>
</evidence>
<dbReference type="InterPro" id="IPR002016">
    <property type="entry name" value="Haem_peroxidase"/>
</dbReference>
<comment type="similarity">
    <text evidence="1 14">Belongs to the peroxidase family. Ligninase subfamily.</text>
</comment>
<feature type="disulfide bond" evidence="13">
    <location>
        <begin position="57"/>
        <end position="143"/>
    </location>
</feature>
<feature type="binding site" evidence="11">
    <location>
        <position position="93"/>
    </location>
    <ligand>
        <name>Ca(2+)</name>
        <dbReference type="ChEBI" id="CHEBI:29108"/>
        <label>1</label>
    </ligand>
</feature>
<dbReference type="Proteomes" id="UP000016930">
    <property type="component" value="Unassembled WGS sequence"/>
</dbReference>
<keyword evidence="11 14" id="KW-0106">Calcium</keyword>
<dbReference type="InterPro" id="IPR024589">
    <property type="entry name" value="Ligninase_C"/>
</dbReference>
<keyword evidence="3 11" id="KW-0349">Heme</keyword>
<dbReference type="PRINTS" id="PR00458">
    <property type="entry name" value="PEROXIDASE"/>
</dbReference>
<dbReference type="SUPFAM" id="SSF48113">
    <property type="entry name" value="Heme-dependent peroxidases"/>
    <property type="match status" value="1"/>
</dbReference>
<feature type="binding site" evidence="11">
    <location>
        <position position="216"/>
    </location>
    <ligand>
        <name>Ca(2+)</name>
        <dbReference type="ChEBI" id="CHEBI:29108"/>
        <label>2</label>
    </ligand>
</feature>
<feature type="active site" description="Proton acceptor" evidence="10">
    <location>
        <position position="70"/>
    </location>
</feature>
<dbReference type="GO" id="GO:0034599">
    <property type="term" value="P:cellular response to oxidative stress"/>
    <property type="evidence" value="ECO:0007669"/>
    <property type="project" value="InterPro"/>
</dbReference>
<dbReference type="EC" id="1.11.1.-" evidence="14"/>
<dbReference type="InterPro" id="IPR019793">
    <property type="entry name" value="Peroxidases_heam-ligand_BS"/>
</dbReference>
<dbReference type="Gene3D" id="1.10.420.10">
    <property type="entry name" value="Peroxidase, domain 2"/>
    <property type="match status" value="1"/>
</dbReference>
<keyword evidence="15" id="KW-0812">Transmembrane</keyword>
<comment type="cofactor">
    <cofactor evidence="11 14">
        <name>Ca(2+)</name>
        <dbReference type="ChEBI" id="CHEBI:29108"/>
    </cofactor>
    <text evidence="11 14">Binds 2 calcium ions per subunit.</text>
</comment>
<keyword evidence="2 14" id="KW-0575">Peroxidase</keyword>
<reference evidence="17 18" key="1">
    <citation type="journal article" date="2012" name="Proc. Natl. Acad. Sci. U.S.A.">
        <title>Comparative genomics of Ceriporiopsis subvermispora and Phanerochaete chrysosporium provide insight into selective ligninolysis.</title>
        <authorList>
            <person name="Fernandez-Fueyo E."/>
            <person name="Ruiz-Duenas F.J."/>
            <person name="Ferreira P."/>
            <person name="Floudas D."/>
            <person name="Hibbett D.S."/>
            <person name="Canessa P."/>
            <person name="Larrondo L.F."/>
            <person name="James T.Y."/>
            <person name="Seelenfreund D."/>
            <person name="Lobos S."/>
            <person name="Polanco R."/>
            <person name="Tello M."/>
            <person name="Honda Y."/>
            <person name="Watanabe T."/>
            <person name="Watanabe T."/>
            <person name="Ryu J.S."/>
            <person name="Kubicek C.P."/>
            <person name="Schmoll M."/>
            <person name="Gaskell J."/>
            <person name="Hammel K.E."/>
            <person name="St John F.J."/>
            <person name="Vanden Wymelenberg A."/>
            <person name="Sabat G."/>
            <person name="Splinter BonDurant S."/>
            <person name="Syed K."/>
            <person name="Yadav J.S."/>
            <person name="Doddapaneni H."/>
            <person name="Subramanian V."/>
            <person name="Lavin J.L."/>
            <person name="Oguiza J.A."/>
            <person name="Perez G."/>
            <person name="Pisabarro A.G."/>
            <person name="Ramirez L."/>
            <person name="Santoyo F."/>
            <person name="Master E."/>
            <person name="Coutinho P.M."/>
            <person name="Henrissat B."/>
            <person name="Lombard V."/>
            <person name="Magnuson J.K."/>
            <person name="Kuees U."/>
            <person name="Hori C."/>
            <person name="Igarashi K."/>
            <person name="Samejima M."/>
            <person name="Held B.W."/>
            <person name="Barry K.W."/>
            <person name="LaButti K.M."/>
            <person name="Lapidus A."/>
            <person name="Lindquist E.A."/>
            <person name="Lucas S.M."/>
            <person name="Riley R."/>
            <person name="Salamov A.A."/>
            <person name="Hoffmeister D."/>
            <person name="Schwenk D."/>
            <person name="Hadar Y."/>
            <person name="Yarden O."/>
            <person name="de Vries R.P."/>
            <person name="Wiebenga A."/>
            <person name="Stenlid J."/>
            <person name="Eastwood D."/>
            <person name="Grigoriev I.V."/>
            <person name="Berka R.M."/>
            <person name="Blanchette R.A."/>
            <person name="Kersten P."/>
            <person name="Martinez A.T."/>
            <person name="Vicuna R."/>
            <person name="Cullen D."/>
        </authorList>
    </citation>
    <scope>NUCLEOTIDE SEQUENCE [LARGE SCALE GENOMIC DNA]</scope>
    <source>
        <strain evidence="17 18">B</strain>
    </source>
</reference>
<evidence type="ECO:0000256" key="3">
    <source>
        <dbReference type="ARBA" id="ARBA00022617"/>
    </source>
</evidence>
<evidence type="ECO:0000259" key="16">
    <source>
        <dbReference type="PROSITE" id="PS50873"/>
    </source>
</evidence>
<dbReference type="STRING" id="914234.M2PTB7"/>
<dbReference type="EMBL" id="KB445793">
    <property type="protein sequence ID" value="EMD39914.1"/>
    <property type="molecule type" value="Genomic_DNA"/>
</dbReference>
<evidence type="ECO:0000256" key="2">
    <source>
        <dbReference type="ARBA" id="ARBA00022559"/>
    </source>
</evidence>
<evidence type="ECO:0000256" key="12">
    <source>
        <dbReference type="PIRSR" id="PIRSR601621-3"/>
    </source>
</evidence>
<feature type="disulfide bond" evidence="13">
    <location>
        <begin position="271"/>
        <end position="334"/>
    </location>
</feature>
<feature type="binding site" evidence="11">
    <location>
        <position position="199"/>
    </location>
    <ligand>
        <name>Ca(2+)</name>
        <dbReference type="ChEBI" id="CHEBI:29108"/>
        <label>2</label>
    </ligand>
</feature>
<evidence type="ECO:0000313" key="18">
    <source>
        <dbReference type="Proteomes" id="UP000016930"/>
    </source>
</evidence>
<feature type="binding site" evidence="11">
    <location>
        <position position="91"/>
    </location>
    <ligand>
        <name>Ca(2+)</name>
        <dbReference type="ChEBI" id="CHEBI:29108"/>
        <label>1</label>
    </ligand>
</feature>
<keyword evidence="7 11" id="KW-0408">Iron</keyword>
<feature type="binding site" description="axial binding residue" evidence="11">
    <location>
        <position position="198"/>
    </location>
    <ligand>
        <name>heme b</name>
        <dbReference type="ChEBI" id="CHEBI:60344"/>
    </ligand>
    <ligandPart>
        <name>Fe</name>
        <dbReference type="ChEBI" id="CHEBI:18248"/>
    </ligandPart>
</feature>
<dbReference type="PRINTS" id="PR00462">
    <property type="entry name" value="LIGNINASE"/>
</dbReference>
<keyword evidence="15" id="KW-1133">Transmembrane helix</keyword>
<evidence type="ECO:0000256" key="10">
    <source>
        <dbReference type="PIRSR" id="PIRSR601621-1"/>
    </source>
</evidence>
<dbReference type="GO" id="GO:0046872">
    <property type="term" value="F:metal ion binding"/>
    <property type="evidence" value="ECO:0007669"/>
    <property type="project" value="UniProtKB-UniRule"/>
</dbReference>
<evidence type="ECO:0000256" key="5">
    <source>
        <dbReference type="ARBA" id="ARBA00022729"/>
    </source>
</evidence>
<dbReference type="GO" id="GO:0000302">
    <property type="term" value="P:response to reactive oxygen species"/>
    <property type="evidence" value="ECO:0007669"/>
    <property type="project" value="TreeGrafter"/>
</dbReference>
<dbReference type="PANTHER" id="PTHR31356">
    <property type="entry name" value="THYLAKOID LUMENAL 29 KDA PROTEIN, CHLOROPLASTIC-RELATED"/>
    <property type="match status" value="1"/>
</dbReference>